<comment type="caution">
    <text evidence="8">The sequence shown here is derived from an EMBL/GenBank/DDBJ whole genome shotgun (WGS) entry which is preliminary data.</text>
</comment>
<keyword evidence="3" id="KW-0813">Transport</keyword>
<dbReference type="GO" id="GO:0005771">
    <property type="term" value="C:multivesicular body"/>
    <property type="evidence" value="ECO:0007669"/>
    <property type="project" value="TreeGrafter"/>
</dbReference>
<comment type="subcellular location">
    <subcellularLocation>
        <location evidence="1">Endosome membrane</location>
    </subcellularLocation>
</comment>
<evidence type="ECO:0000256" key="7">
    <source>
        <dbReference type="SAM" id="MobiDB-lite"/>
    </source>
</evidence>
<keyword evidence="4" id="KW-0967">Endosome</keyword>
<evidence type="ECO:0000256" key="3">
    <source>
        <dbReference type="ARBA" id="ARBA00022448"/>
    </source>
</evidence>
<evidence type="ECO:0000256" key="2">
    <source>
        <dbReference type="ARBA" id="ARBA00006190"/>
    </source>
</evidence>
<dbReference type="PANTHER" id="PTHR22761">
    <property type="entry name" value="CHARGED MULTIVESICULAR BODY PROTEIN"/>
    <property type="match status" value="1"/>
</dbReference>
<sequence>MGNIFSSKHKKGREITEEDRAVLSLKTQRRKLTAERTRVEGIIDRELQIARQLIAQKKRDRALLFLKRKKIQEQQVERLDAWLINVEQLLANIETAKRQNRLFDALKQGQVALKELQQEVKIEDVERLMDDTAEAKAYQDEVAQLMGQTLTPEQDQAALAELESLEDATIQQEVDEQLPSVPQHTLEPKQPATAAESPAEGAPAASREPSQQLADASRAKKEPLRAEEPVAA</sequence>
<evidence type="ECO:0000313" key="9">
    <source>
        <dbReference type="Proteomes" id="UP001438707"/>
    </source>
</evidence>
<evidence type="ECO:0000256" key="4">
    <source>
        <dbReference type="ARBA" id="ARBA00022753"/>
    </source>
</evidence>
<protein>
    <recommendedName>
        <fullName evidence="10">Charged multivesicular body protein 6</fullName>
    </recommendedName>
</protein>
<accession>A0AAW1Q9T9</accession>
<dbReference type="Proteomes" id="UP001438707">
    <property type="component" value="Unassembled WGS sequence"/>
</dbReference>
<evidence type="ECO:0000256" key="5">
    <source>
        <dbReference type="ARBA" id="ARBA00022927"/>
    </source>
</evidence>
<keyword evidence="5" id="KW-0653">Protein transport</keyword>
<evidence type="ECO:0000256" key="1">
    <source>
        <dbReference type="ARBA" id="ARBA00004608"/>
    </source>
</evidence>
<dbReference type="GO" id="GO:0006900">
    <property type="term" value="P:vesicle budding from membrane"/>
    <property type="evidence" value="ECO:0007669"/>
    <property type="project" value="TreeGrafter"/>
</dbReference>
<evidence type="ECO:0008006" key="10">
    <source>
        <dbReference type="Google" id="ProtNLM"/>
    </source>
</evidence>
<dbReference type="GO" id="GO:0000815">
    <property type="term" value="C:ESCRT III complex"/>
    <property type="evidence" value="ECO:0007669"/>
    <property type="project" value="TreeGrafter"/>
</dbReference>
<dbReference type="Gene3D" id="1.10.287.1060">
    <property type="entry name" value="ESAT-6-like"/>
    <property type="match status" value="1"/>
</dbReference>
<evidence type="ECO:0000256" key="6">
    <source>
        <dbReference type="ARBA" id="ARBA00023136"/>
    </source>
</evidence>
<dbReference type="AlphaFoldDB" id="A0AAW1Q9T9"/>
<organism evidence="8 9">
    <name type="scientific">Apatococcus lobatus</name>
    <dbReference type="NCBI Taxonomy" id="904363"/>
    <lineage>
        <taxon>Eukaryota</taxon>
        <taxon>Viridiplantae</taxon>
        <taxon>Chlorophyta</taxon>
        <taxon>core chlorophytes</taxon>
        <taxon>Trebouxiophyceae</taxon>
        <taxon>Chlorellales</taxon>
        <taxon>Chlorellaceae</taxon>
        <taxon>Apatococcus</taxon>
    </lineage>
</organism>
<dbReference type="EMBL" id="JALJOS010000055">
    <property type="protein sequence ID" value="KAK9818781.1"/>
    <property type="molecule type" value="Genomic_DNA"/>
</dbReference>
<feature type="region of interest" description="Disordered" evidence="7">
    <location>
        <begin position="171"/>
        <end position="232"/>
    </location>
</feature>
<dbReference type="GO" id="GO:0032511">
    <property type="term" value="P:late endosome to vacuole transport via multivesicular body sorting pathway"/>
    <property type="evidence" value="ECO:0007669"/>
    <property type="project" value="TreeGrafter"/>
</dbReference>
<name>A0AAW1Q9T9_9CHLO</name>
<gene>
    <name evidence="8" type="ORF">WJX74_006989</name>
</gene>
<feature type="compositionally biased region" description="Basic and acidic residues" evidence="7">
    <location>
        <begin position="217"/>
        <end position="232"/>
    </location>
</feature>
<comment type="similarity">
    <text evidence="2">Belongs to the SNF7 family.</text>
</comment>
<dbReference type="InterPro" id="IPR005024">
    <property type="entry name" value="Snf7_fam"/>
</dbReference>
<evidence type="ECO:0000313" key="8">
    <source>
        <dbReference type="EMBL" id="KAK9818781.1"/>
    </source>
</evidence>
<feature type="compositionally biased region" description="Low complexity" evidence="7">
    <location>
        <begin position="191"/>
        <end position="210"/>
    </location>
</feature>
<keyword evidence="9" id="KW-1185">Reference proteome</keyword>
<dbReference type="Pfam" id="PF03357">
    <property type="entry name" value="Snf7"/>
    <property type="match status" value="1"/>
</dbReference>
<keyword evidence="6" id="KW-0472">Membrane</keyword>
<proteinExistence type="inferred from homology"/>
<dbReference type="PANTHER" id="PTHR22761:SF5">
    <property type="entry name" value="CHARGED MULTIVESICULAR BODY PROTEIN 6"/>
    <property type="match status" value="1"/>
</dbReference>
<dbReference type="GO" id="GO:0015031">
    <property type="term" value="P:protein transport"/>
    <property type="evidence" value="ECO:0007669"/>
    <property type="project" value="UniProtKB-KW"/>
</dbReference>
<reference evidence="8 9" key="1">
    <citation type="journal article" date="2024" name="Nat. Commun.">
        <title>Phylogenomics reveals the evolutionary origins of lichenization in chlorophyte algae.</title>
        <authorList>
            <person name="Puginier C."/>
            <person name="Libourel C."/>
            <person name="Otte J."/>
            <person name="Skaloud P."/>
            <person name="Haon M."/>
            <person name="Grisel S."/>
            <person name="Petersen M."/>
            <person name="Berrin J.G."/>
            <person name="Delaux P.M."/>
            <person name="Dal Grande F."/>
            <person name="Keller J."/>
        </authorList>
    </citation>
    <scope>NUCLEOTIDE SEQUENCE [LARGE SCALE GENOMIC DNA]</scope>
    <source>
        <strain evidence="8 9">SAG 2145</strain>
    </source>
</reference>